<dbReference type="STRING" id="105231.A0A1Y1I052"/>
<feature type="transmembrane region" description="Helical" evidence="7">
    <location>
        <begin position="1043"/>
        <end position="1065"/>
    </location>
</feature>
<dbReference type="InterPro" id="IPR035892">
    <property type="entry name" value="C2_domain_sf"/>
</dbReference>
<keyword evidence="4 7" id="KW-1133">Transmembrane helix</keyword>
<feature type="domain" description="C2" evidence="8">
    <location>
        <begin position="649"/>
        <end position="779"/>
    </location>
</feature>
<feature type="compositionally biased region" description="Acidic residues" evidence="6">
    <location>
        <begin position="958"/>
        <end position="972"/>
    </location>
</feature>
<dbReference type="Pfam" id="PF00168">
    <property type="entry name" value="C2"/>
    <property type="match status" value="4"/>
</dbReference>
<dbReference type="Proteomes" id="UP000054558">
    <property type="component" value="Unassembled WGS sequence"/>
</dbReference>
<feature type="region of interest" description="Disordered" evidence="6">
    <location>
        <begin position="949"/>
        <end position="977"/>
    </location>
</feature>
<feature type="compositionally biased region" description="Basic and acidic residues" evidence="6">
    <location>
        <begin position="18"/>
        <end position="28"/>
    </location>
</feature>
<dbReference type="GO" id="GO:0016020">
    <property type="term" value="C:membrane"/>
    <property type="evidence" value="ECO:0007669"/>
    <property type="project" value="UniProtKB-SubCell"/>
</dbReference>
<dbReference type="SUPFAM" id="SSF49562">
    <property type="entry name" value="C2 domain (Calcium/lipid-binding domain, CaLB)"/>
    <property type="match status" value="4"/>
</dbReference>
<evidence type="ECO:0000313" key="10">
    <source>
        <dbReference type="Proteomes" id="UP000054558"/>
    </source>
</evidence>
<dbReference type="InterPro" id="IPR047259">
    <property type="entry name" value="QUIRKY-like"/>
</dbReference>
<evidence type="ECO:0000256" key="1">
    <source>
        <dbReference type="ARBA" id="ARBA00004141"/>
    </source>
</evidence>
<feature type="domain" description="C2" evidence="8">
    <location>
        <begin position="325"/>
        <end position="458"/>
    </location>
</feature>
<dbReference type="PROSITE" id="PS50004">
    <property type="entry name" value="C2"/>
    <property type="match status" value="4"/>
</dbReference>
<evidence type="ECO:0000256" key="4">
    <source>
        <dbReference type="ARBA" id="ARBA00022989"/>
    </source>
</evidence>
<dbReference type="PANTHER" id="PTHR31425">
    <property type="entry name" value="PHOSPHORIBOSYLANTHRANILATE TRANSFERASE ISOFORM 1"/>
    <property type="match status" value="1"/>
</dbReference>
<reference evidence="9 10" key="1">
    <citation type="journal article" date="2014" name="Nat. Commun.">
        <title>Klebsormidium flaccidum genome reveals primary factors for plant terrestrial adaptation.</title>
        <authorList>
            <person name="Hori K."/>
            <person name="Maruyama F."/>
            <person name="Fujisawa T."/>
            <person name="Togashi T."/>
            <person name="Yamamoto N."/>
            <person name="Seo M."/>
            <person name="Sato S."/>
            <person name="Yamada T."/>
            <person name="Mori H."/>
            <person name="Tajima N."/>
            <person name="Moriyama T."/>
            <person name="Ikeuchi M."/>
            <person name="Watanabe M."/>
            <person name="Wada H."/>
            <person name="Kobayashi K."/>
            <person name="Saito M."/>
            <person name="Masuda T."/>
            <person name="Sasaki-Sekimoto Y."/>
            <person name="Mashiguchi K."/>
            <person name="Awai K."/>
            <person name="Shimojima M."/>
            <person name="Masuda S."/>
            <person name="Iwai M."/>
            <person name="Nobusawa T."/>
            <person name="Narise T."/>
            <person name="Kondo S."/>
            <person name="Saito H."/>
            <person name="Sato R."/>
            <person name="Murakawa M."/>
            <person name="Ihara Y."/>
            <person name="Oshima-Yamada Y."/>
            <person name="Ohtaka K."/>
            <person name="Satoh M."/>
            <person name="Sonobe K."/>
            <person name="Ishii M."/>
            <person name="Ohtani R."/>
            <person name="Kanamori-Sato M."/>
            <person name="Honoki R."/>
            <person name="Miyazaki D."/>
            <person name="Mochizuki H."/>
            <person name="Umetsu J."/>
            <person name="Higashi K."/>
            <person name="Shibata D."/>
            <person name="Kamiya Y."/>
            <person name="Sato N."/>
            <person name="Nakamura Y."/>
            <person name="Tabata S."/>
            <person name="Ida S."/>
            <person name="Kurokawa K."/>
            <person name="Ohta H."/>
        </authorList>
    </citation>
    <scope>NUCLEOTIDE SEQUENCE [LARGE SCALE GENOMIC DNA]</scope>
    <source>
        <strain evidence="9 10">NIES-2285</strain>
    </source>
</reference>
<proteinExistence type="predicted"/>
<protein>
    <submittedName>
        <fullName evidence="9">Synaptotagmin family protein</fullName>
    </submittedName>
</protein>
<organism evidence="9 10">
    <name type="scientific">Klebsormidium nitens</name>
    <name type="common">Green alga</name>
    <name type="synonym">Ulothrix nitens</name>
    <dbReference type="NCBI Taxonomy" id="105231"/>
    <lineage>
        <taxon>Eukaryota</taxon>
        <taxon>Viridiplantae</taxon>
        <taxon>Streptophyta</taxon>
        <taxon>Klebsormidiophyceae</taxon>
        <taxon>Klebsormidiales</taxon>
        <taxon>Klebsormidiaceae</taxon>
        <taxon>Klebsormidium</taxon>
    </lineage>
</organism>
<evidence type="ECO:0000256" key="5">
    <source>
        <dbReference type="ARBA" id="ARBA00023136"/>
    </source>
</evidence>
<dbReference type="OrthoDB" id="67700at2759"/>
<keyword evidence="10" id="KW-1185">Reference proteome</keyword>
<dbReference type="PANTHER" id="PTHR31425:SF50">
    <property type="entry name" value="FT-INTERACTING PROTEIN 3-RELATED"/>
    <property type="match status" value="1"/>
</dbReference>
<evidence type="ECO:0000256" key="3">
    <source>
        <dbReference type="ARBA" id="ARBA00022737"/>
    </source>
</evidence>
<dbReference type="AlphaFoldDB" id="A0A1Y1I052"/>
<dbReference type="PRINTS" id="PR00360">
    <property type="entry name" value="C2DOMAIN"/>
</dbReference>
<evidence type="ECO:0000259" key="8">
    <source>
        <dbReference type="PROSITE" id="PS50004"/>
    </source>
</evidence>
<dbReference type="EMBL" id="DF237074">
    <property type="protein sequence ID" value="GAQ82809.1"/>
    <property type="molecule type" value="Genomic_DNA"/>
</dbReference>
<evidence type="ECO:0000256" key="2">
    <source>
        <dbReference type="ARBA" id="ARBA00022692"/>
    </source>
</evidence>
<feature type="domain" description="C2" evidence="8">
    <location>
        <begin position="495"/>
        <end position="615"/>
    </location>
</feature>
<accession>A0A1Y1I052</accession>
<comment type="subcellular location">
    <subcellularLocation>
        <location evidence="1">Membrane</location>
        <topology evidence="1">Multi-pass membrane protein</topology>
    </subcellularLocation>
</comment>
<sequence>MSLSKPTLTPAMQRLTSRVKERAADVKERVRHTLHSSSERFSADEVEDYDSYRSYSSPPIREQHAGGVPISPSFGGAQRAGAGAISSSYRRGEQLGGGDTSEGGTETDGDDSRSDVTDPYVEEVENEAWGNRPGIAVRKIHVAVCAARNLMAKGADDSSDPFCILEFDGKQKRTTTKVDSLNPLWDEEFVFTIPHASTLPGSAAAKQETLEISIYSRSRTKKHHGFLGRVRFPINFYGESEGILPRGQEKLIYYPLEKRSLLSRVKGEIGLKLWYDDTPRSEDYDSDASIEGPRSPGDDESDFDGGSVAVYAKDNRRGGIHQQGNVAHVVTGVSSPFDLVDQVEYLFVRVLRARALLAADSNGTSDPYVKIHVGPRSAQTRVIKHELNPEWNEVFAFNKAPGSGSDQNHIDRETGVLELSVWDEDFLTADDFLGQIQIPLHSVPMRVYPEKGVDPQWFKLERRSLKDAVKGDIMVAVWFGTQSDEAFASAWQSDTGGLPQFRSRSYATPRMWYLRVTVIEAQNLTATDAGGSDPFVKVKLGSTQEARTKPQASTLNPVWKEDLFFVVAEPFEDSLLLTVADFNPYSANDFLGQIRIPLGSIETRLTNREVGSRWYALDKGDNRRAVSGRLHLRLVFEGGYHINDGSVTHNSDSRPTAKQLWRPPIATLELGIIGAAGLPIMKTNSATGGGTTDAYVVAKHGKKWVRTRTVKDESAPLWNEQYTWDVHEPSTVLTIGVFDNQHTRHTALEKARNNKDKPLGKMRIRLSTLEGNKVYRGSFPLFLHKKRITPMGTLDLAIRFTYPSSLPILRQYLRPVLPAMHYLDPIGKDAAETLRISAMNLVADRLAKYDPPLRREVVEYMLDTDEMLFTMRRIRANWNRIKAVFSGVPWALQQFNRVCQWRSPPLTLTVHGVFIFMVLRPHFILPTVLAMLVGRGAFYFQHRPRGPASMDPRLSGGEEPEDDVDDEEDEEELMKGKDKTSIKVIQNPYRNYKIIKARFDKMKGYAALVQNILGQIAAQGERLTALLEWRDPRASTAFCSFCAIMAVFLFFAPIRYVAILVGCFIMRHPRFRNPLPPAPVNLFLRLPSLEDRII</sequence>
<feature type="region of interest" description="Disordered" evidence="6">
    <location>
        <begin position="280"/>
        <end position="306"/>
    </location>
</feature>
<name>A0A1Y1I052_KLENI</name>
<evidence type="ECO:0000256" key="7">
    <source>
        <dbReference type="SAM" id="Phobius"/>
    </source>
</evidence>
<dbReference type="Gene3D" id="2.60.40.150">
    <property type="entry name" value="C2 domain"/>
    <property type="match status" value="4"/>
</dbReference>
<dbReference type="SMART" id="SM00239">
    <property type="entry name" value="C2"/>
    <property type="match status" value="4"/>
</dbReference>
<keyword evidence="2 7" id="KW-0812">Transmembrane</keyword>
<feature type="region of interest" description="Disordered" evidence="6">
    <location>
        <begin position="1"/>
        <end position="116"/>
    </location>
</feature>
<gene>
    <name evidence="9" type="ORF">KFL_001250050</name>
</gene>
<keyword evidence="3" id="KW-0677">Repeat</keyword>
<dbReference type="InterPro" id="IPR000008">
    <property type="entry name" value="C2_dom"/>
</dbReference>
<keyword evidence="5 7" id="KW-0472">Membrane</keyword>
<feature type="domain" description="C2" evidence="8">
    <location>
        <begin position="120"/>
        <end position="247"/>
    </location>
</feature>
<dbReference type="Pfam" id="PF08372">
    <property type="entry name" value="PRT_C"/>
    <property type="match status" value="1"/>
</dbReference>
<evidence type="ECO:0000313" key="9">
    <source>
        <dbReference type="EMBL" id="GAQ82809.1"/>
    </source>
</evidence>
<evidence type="ECO:0000256" key="6">
    <source>
        <dbReference type="SAM" id="MobiDB-lite"/>
    </source>
</evidence>
<dbReference type="OMA" id="DCGPTLE"/>
<dbReference type="InterPro" id="IPR013583">
    <property type="entry name" value="MCTP_C"/>
</dbReference>